<accession>A0A2Z2NHZ9</accession>
<gene>
    <name evidence="2" type="ORF">IMCC3135_03330</name>
</gene>
<dbReference type="EMBL" id="CP018632">
    <property type="protein sequence ID" value="ASJ70779.1"/>
    <property type="molecule type" value="Genomic_DNA"/>
</dbReference>
<dbReference type="Pfam" id="PF05981">
    <property type="entry name" value="CreA"/>
    <property type="match status" value="1"/>
</dbReference>
<feature type="chain" id="PRO_5016462255" description="CreA protein" evidence="1">
    <location>
        <begin position="36"/>
        <end position="171"/>
    </location>
</feature>
<keyword evidence="1" id="KW-0732">Signal</keyword>
<dbReference type="Proteomes" id="UP000250079">
    <property type="component" value="Chromosome"/>
</dbReference>
<evidence type="ECO:0000256" key="1">
    <source>
        <dbReference type="SAM" id="SignalP"/>
    </source>
</evidence>
<evidence type="ECO:0000313" key="3">
    <source>
        <dbReference type="Proteomes" id="UP000250079"/>
    </source>
</evidence>
<dbReference type="InterPro" id="IPR010292">
    <property type="entry name" value="Uncharacterised_CreA"/>
</dbReference>
<dbReference type="GO" id="GO:0005829">
    <property type="term" value="C:cytosol"/>
    <property type="evidence" value="ECO:0007669"/>
    <property type="project" value="TreeGrafter"/>
</dbReference>
<dbReference type="PIRSF" id="PIRSF003174">
    <property type="entry name" value="CreA"/>
    <property type="match status" value="1"/>
</dbReference>
<feature type="signal peptide" evidence="1">
    <location>
        <begin position="1"/>
        <end position="35"/>
    </location>
</feature>
<sequence>MLMPLETRIPTPFRRYAAPLAFLASVVLSSGGALAEEIGDVNVDWLGGDIKIEAIDDPKVKGVTCHVSYFDRGLLDRVRNGQIFSDPSNSAISCRQTGPITIGDIEKDDGGEKVFSKRTSLLWKSVDVTRIYDEERKTLIYLSHATQVKDGSAKMALSTVPLYGQEVTWED</sequence>
<evidence type="ECO:0008006" key="4">
    <source>
        <dbReference type="Google" id="ProtNLM"/>
    </source>
</evidence>
<evidence type="ECO:0000313" key="2">
    <source>
        <dbReference type="EMBL" id="ASJ70779.1"/>
    </source>
</evidence>
<dbReference type="PANTHER" id="PTHR37952">
    <property type="match status" value="1"/>
</dbReference>
<dbReference type="PANTHER" id="PTHR37952:SF2">
    <property type="entry name" value="PROTEIN CREA"/>
    <property type="match status" value="1"/>
</dbReference>
<reference evidence="2 3" key="1">
    <citation type="submission" date="2016-12" db="EMBL/GenBank/DDBJ databases">
        <authorList>
            <person name="Song W.-J."/>
            <person name="Kurnit D.M."/>
        </authorList>
    </citation>
    <scope>NUCLEOTIDE SEQUENCE [LARGE SCALE GENOMIC DNA]</scope>
    <source>
        <strain evidence="2 3">IMCC3135</strain>
    </source>
</reference>
<proteinExistence type="predicted"/>
<dbReference type="KEGG" id="gai:IMCC3135_03330"/>
<name>A0A2Z2NHZ9_9GAMM</name>
<keyword evidence="3" id="KW-1185">Reference proteome</keyword>
<organism evidence="2 3">
    <name type="scientific">Granulosicoccus antarcticus IMCC3135</name>
    <dbReference type="NCBI Taxonomy" id="1192854"/>
    <lineage>
        <taxon>Bacteria</taxon>
        <taxon>Pseudomonadati</taxon>
        <taxon>Pseudomonadota</taxon>
        <taxon>Gammaproteobacteria</taxon>
        <taxon>Chromatiales</taxon>
        <taxon>Granulosicoccaceae</taxon>
        <taxon>Granulosicoccus</taxon>
    </lineage>
</organism>
<protein>
    <recommendedName>
        <fullName evidence="4">CreA protein</fullName>
    </recommendedName>
</protein>
<dbReference type="AlphaFoldDB" id="A0A2Z2NHZ9"/>